<dbReference type="Proteomes" id="UP000801492">
    <property type="component" value="Unassembled WGS sequence"/>
</dbReference>
<organism evidence="3 4">
    <name type="scientific">Ignelater luminosus</name>
    <name type="common">Cucubano</name>
    <name type="synonym">Pyrophorus luminosus</name>
    <dbReference type="NCBI Taxonomy" id="2038154"/>
    <lineage>
        <taxon>Eukaryota</taxon>
        <taxon>Metazoa</taxon>
        <taxon>Ecdysozoa</taxon>
        <taxon>Arthropoda</taxon>
        <taxon>Hexapoda</taxon>
        <taxon>Insecta</taxon>
        <taxon>Pterygota</taxon>
        <taxon>Neoptera</taxon>
        <taxon>Endopterygota</taxon>
        <taxon>Coleoptera</taxon>
        <taxon>Polyphaga</taxon>
        <taxon>Elateriformia</taxon>
        <taxon>Elateroidea</taxon>
        <taxon>Elateridae</taxon>
        <taxon>Agrypninae</taxon>
        <taxon>Pyrophorini</taxon>
        <taxon>Ignelater</taxon>
    </lineage>
</organism>
<dbReference type="PROSITE" id="PS50966">
    <property type="entry name" value="ZF_SWIM"/>
    <property type="match status" value="1"/>
</dbReference>
<dbReference type="EMBL" id="VTPC01001128">
    <property type="protein sequence ID" value="KAF2902986.1"/>
    <property type="molecule type" value="Genomic_DNA"/>
</dbReference>
<sequence>INRACTSSITVKKNAVTGKCLVRFFKTHYKHGAELQYIRIPKQERINVAHKLSAGVTVTRVSDDNCRDIDSRILSRKDLLTRKDINNIKQCFKIDVVNGVILFNFSAPCRFHVHHENDAVSVDIWAEEYQKTSFVYYKKQGDDHPILDSTDFCLIFMNASQEHLLKTFGNHIICIDSTHGLNSYNFELTTIMVLDEFGEGLPGACMFSNRKDVVVNELFFCKIKERIGSLSPVTFMTDITTVFYNARIAVMGPVEHQLFCSWHVDRAWRSNLNKINNLEKRRNVYKTLKYLQYLLDENKFITEVNTTVQWSYAFRKNYGINTNMRLESMHKIVKYYCLDAKKTKRLDKGIDSVISYIRNKVNERIIKATKGKNSTYISKIEKIHRLSENCNFDMTVSQNVWILKSKTATFSISKMQDEACCKLACSTCKICVHTYKCTCVDYYIKSTICKHIHYVVSKENQENNQNNIVIAGTSTEHVEINEETQIHLQTVRATSINNDINLSAINDIKNMCNKIKDYCFPNLKESDLLYVKKSLTSVCNFLYTNNSDKSSFNHEECDAVEPPNKKITKQKLFCSTRKSRVSNKTSYTNPDFSEA</sequence>
<keyword evidence="1" id="KW-0479">Metal-binding</keyword>
<name>A0A8K0GKP1_IGNLU</name>
<dbReference type="GO" id="GO:0008270">
    <property type="term" value="F:zinc ion binding"/>
    <property type="evidence" value="ECO:0007669"/>
    <property type="project" value="UniProtKB-KW"/>
</dbReference>
<dbReference type="PANTHER" id="PTHR33977:SF1">
    <property type="entry name" value="ZINC ION BINDING PROTEIN"/>
    <property type="match status" value="1"/>
</dbReference>
<gene>
    <name evidence="3" type="ORF">ILUMI_03197</name>
</gene>
<proteinExistence type="predicted"/>
<dbReference type="AlphaFoldDB" id="A0A8K0GKP1"/>
<feature type="non-terminal residue" evidence="3">
    <location>
        <position position="595"/>
    </location>
</feature>
<evidence type="ECO:0000259" key="2">
    <source>
        <dbReference type="PROSITE" id="PS50966"/>
    </source>
</evidence>
<evidence type="ECO:0000256" key="1">
    <source>
        <dbReference type="PROSITE-ProRule" id="PRU00325"/>
    </source>
</evidence>
<dbReference type="PANTHER" id="PTHR33977">
    <property type="entry name" value="ZINC ION BINDING PROTEIN"/>
    <property type="match status" value="1"/>
</dbReference>
<protein>
    <recommendedName>
        <fullName evidence="2">SWIM-type domain-containing protein</fullName>
    </recommendedName>
</protein>
<keyword evidence="4" id="KW-1185">Reference proteome</keyword>
<keyword evidence="1" id="KW-0862">Zinc</keyword>
<evidence type="ECO:0000313" key="4">
    <source>
        <dbReference type="Proteomes" id="UP000801492"/>
    </source>
</evidence>
<evidence type="ECO:0000313" key="3">
    <source>
        <dbReference type="EMBL" id="KAF2902986.1"/>
    </source>
</evidence>
<keyword evidence="1" id="KW-0863">Zinc-finger</keyword>
<reference evidence="3" key="1">
    <citation type="submission" date="2019-08" db="EMBL/GenBank/DDBJ databases">
        <title>The genome of the North American firefly Photinus pyralis.</title>
        <authorList>
            <consortium name="Photinus pyralis genome working group"/>
            <person name="Fallon T.R."/>
            <person name="Sander Lower S.E."/>
            <person name="Weng J.-K."/>
        </authorList>
    </citation>
    <scope>NUCLEOTIDE SEQUENCE</scope>
    <source>
        <strain evidence="3">TRF0915ILg1</strain>
        <tissue evidence="3">Whole body</tissue>
    </source>
</reference>
<dbReference type="InterPro" id="IPR007527">
    <property type="entry name" value="Znf_SWIM"/>
</dbReference>
<feature type="domain" description="SWIM-type" evidence="2">
    <location>
        <begin position="428"/>
        <end position="460"/>
    </location>
</feature>
<comment type="caution">
    <text evidence="3">The sequence shown here is derived from an EMBL/GenBank/DDBJ whole genome shotgun (WGS) entry which is preliminary data.</text>
</comment>
<accession>A0A8K0GKP1</accession>
<dbReference type="OrthoDB" id="6426693at2759"/>